<sequence length="337" mass="38448">RAYGSVAYLRLEDEEGRIHTLFVMARSRVAPKKQLSMPQLELCGALTGAQLAKLLLNEITLPIHNTILWTDSVTVLTWIKSESCHYKVFVGTRVAEIQELTSSDNWKYVDSELNPANDITRGKSLYELSHFCQWNQGPHFLQQSREHWPTQPTLSSTDENPEQHTTWADLVQATYQTVHGTIAPPMSAAQCIDTEVLLLRQAQQDSFPDEVHTLQNGKVIHTSSRLSTLSPEYDQVLGIIRVGGRLRKAENLDADSLHPIVLAPDHPITKQDYDNRLLHPGPERVFAELRKTYWIIQGRQAIKKYQRQCRECRKWRSNLVNRDMKNAGESFSSVSPQ</sequence>
<evidence type="ECO:0000313" key="2">
    <source>
        <dbReference type="EMBL" id="KAL0153033.1"/>
    </source>
</evidence>
<dbReference type="PANTHER" id="PTHR47331">
    <property type="entry name" value="PHD-TYPE DOMAIN-CONTAINING PROTEIN"/>
    <property type="match status" value="1"/>
</dbReference>
<evidence type="ECO:0000313" key="3">
    <source>
        <dbReference type="Proteomes" id="UP001529510"/>
    </source>
</evidence>
<keyword evidence="3" id="KW-1185">Reference proteome</keyword>
<feature type="domain" description="Integrase zinc-binding" evidence="1">
    <location>
        <begin position="277"/>
        <end position="317"/>
    </location>
</feature>
<evidence type="ECO:0000259" key="1">
    <source>
        <dbReference type="Pfam" id="PF17921"/>
    </source>
</evidence>
<dbReference type="Pfam" id="PF05380">
    <property type="entry name" value="Peptidase_A17"/>
    <property type="match status" value="1"/>
</dbReference>
<organism evidence="2 3">
    <name type="scientific">Cirrhinus mrigala</name>
    <name type="common">Mrigala</name>
    <dbReference type="NCBI Taxonomy" id="683832"/>
    <lineage>
        <taxon>Eukaryota</taxon>
        <taxon>Metazoa</taxon>
        <taxon>Chordata</taxon>
        <taxon>Craniata</taxon>
        <taxon>Vertebrata</taxon>
        <taxon>Euteleostomi</taxon>
        <taxon>Actinopterygii</taxon>
        <taxon>Neopterygii</taxon>
        <taxon>Teleostei</taxon>
        <taxon>Ostariophysi</taxon>
        <taxon>Cypriniformes</taxon>
        <taxon>Cyprinidae</taxon>
        <taxon>Labeoninae</taxon>
        <taxon>Labeonini</taxon>
        <taxon>Cirrhinus</taxon>
    </lineage>
</organism>
<gene>
    <name evidence="2" type="ORF">M9458_051632</name>
</gene>
<feature type="non-terminal residue" evidence="2">
    <location>
        <position position="337"/>
    </location>
</feature>
<reference evidence="2 3" key="1">
    <citation type="submission" date="2024-05" db="EMBL/GenBank/DDBJ databases">
        <title>Genome sequencing and assembly of Indian major carp, Cirrhinus mrigala (Hamilton, 1822).</title>
        <authorList>
            <person name="Mohindra V."/>
            <person name="Chowdhury L.M."/>
            <person name="Lal K."/>
            <person name="Jena J.K."/>
        </authorList>
    </citation>
    <scope>NUCLEOTIDE SEQUENCE [LARGE SCALE GENOMIC DNA]</scope>
    <source>
        <strain evidence="2">CM1030</strain>
        <tissue evidence="2">Blood</tissue>
    </source>
</reference>
<comment type="caution">
    <text evidence="2">The sequence shown here is derived from an EMBL/GenBank/DDBJ whole genome shotgun (WGS) entry which is preliminary data.</text>
</comment>
<dbReference type="InterPro" id="IPR008042">
    <property type="entry name" value="Retrotrans_Pao"/>
</dbReference>
<dbReference type="EMBL" id="JAMKFB020000146">
    <property type="protein sequence ID" value="KAL0153033.1"/>
    <property type="molecule type" value="Genomic_DNA"/>
</dbReference>
<accession>A0ABD0MY65</accession>
<feature type="non-terminal residue" evidence="2">
    <location>
        <position position="1"/>
    </location>
</feature>
<proteinExistence type="predicted"/>
<name>A0ABD0MY65_CIRMR</name>
<dbReference type="InterPro" id="IPR041588">
    <property type="entry name" value="Integrase_H2C2"/>
</dbReference>
<protein>
    <recommendedName>
        <fullName evidence="1">Integrase zinc-binding domain-containing protein</fullName>
    </recommendedName>
</protein>
<dbReference type="Pfam" id="PF17921">
    <property type="entry name" value="Integrase_H2C2"/>
    <property type="match status" value="1"/>
</dbReference>
<dbReference type="AlphaFoldDB" id="A0ABD0MY65"/>
<dbReference type="Proteomes" id="UP001529510">
    <property type="component" value="Unassembled WGS sequence"/>
</dbReference>